<protein>
    <recommendedName>
        <fullName evidence="2">UBC core domain-containing protein</fullName>
    </recommendedName>
</protein>
<evidence type="ECO:0000313" key="3">
    <source>
        <dbReference type="EMBL" id="GLC57124.1"/>
    </source>
</evidence>
<evidence type="ECO:0000313" key="4">
    <source>
        <dbReference type="Proteomes" id="UP001165080"/>
    </source>
</evidence>
<dbReference type="SMART" id="SM00212">
    <property type="entry name" value="UBCc"/>
    <property type="match status" value="1"/>
</dbReference>
<organism evidence="3 4">
    <name type="scientific">Pleodorina starrii</name>
    <dbReference type="NCBI Taxonomy" id="330485"/>
    <lineage>
        <taxon>Eukaryota</taxon>
        <taxon>Viridiplantae</taxon>
        <taxon>Chlorophyta</taxon>
        <taxon>core chlorophytes</taxon>
        <taxon>Chlorophyceae</taxon>
        <taxon>CS clade</taxon>
        <taxon>Chlamydomonadales</taxon>
        <taxon>Volvocaceae</taxon>
        <taxon>Pleodorina</taxon>
    </lineage>
</organism>
<reference evidence="3 4" key="1">
    <citation type="journal article" date="2023" name="Commun. Biol.">
        <title>Reorganization of the ancestral sex-determining regions during the evolution of trioecy in Pleodorina starrii.</title>
        <authorList>
            <person name="Takahashi K."/>
            <person name="Suzuki S."/>
            <person name="Kawai-Toyooka H."/>
            <person name="Yamamoto K."/>
            <person name="Hamaji T."/>
            <person name="Ootsuki R."/>
            <person name="Yamaguchi H."/>
            <person name="Kawachi M."/>
            <person name="Higashiyama T."/>
            <person name="Nozaki H."/>
        </authorList>
    </citation>
    <scope>NUCLEOTIDE SEQUENCE [LARGE SCALE GENOMIC DNA]</scope>
    <source>
        <strain evidence="3 4">NIES-4479</strain>
    </source>
</reference>
<accession>A0A9W6BRP8</accession>
<evidence type="ECO:0000259" key="2">
    <source>
        <dbReference type="PROSITE" id="PS50127"/>
    </source>
</evidence>
<proteinExistence type="predicted"/>
<dbReference type="InterPro" id="IPR000608">
    <property type="entry name" value="UBC"/>
</dbReference>
<dbReference type="EMBL" id="BRXU01000017">
    <property type="protein sequence ID" value="GLC57124.1"/>
    <property type="molecule type" value="Genomic_DNA"/>
</dbReference>
<dbReference type="InterPro" id="IPR050113">
    <property type="entry name" value="Ub_conjugating_enzyme"/>
</dbReference>
<sequence length="167" mass="18735">MAALARLQEERKQWRKDHPPGMVAKPMTRADGSVDLFVWECKVPGLKGTVCEGGVFPCTVKFSPEHPHKPPYVSMPMGFFHVNVFPDGGVCLSILKEVVPGHLGDVSAWRPNFTITTILVAIQELLSNPNFGSLANKEVYHLKKRSPSDYVQRMKEQTAKYTPRDDE</sequence>
<dbReference type="Gene3D" id="3.10.110.10">
    <property type="entry name" value="Ubiquitin Conjugating Enzyme"/>
    <property type="match status" value="1"/>
</dbReference>
<dbReference type="CDD" id="cd23798">
    <property type="entry name" value="UBCc_UBE2I"/>
    <property type="match status" value="1"/>
</dbReference>
<gene>
    <name evidence="3" type="primary">PLEST003276</name>
    <name evidence="3" type="ORF">PLESTB_001185900</name>
</gene>
<feature type="region of interest" description="Disordered" evidence="1">
    <location>
        <begin position="1"/>
        <end position="21"/>
    </location>
</feature>
<dbReference type="PANTHER" id="PTHR24067">
    <property type="entry name" value="UBIQUITIN-CONJUGATING ENZYME E2"/>
    <property type="match status" value="1"/>
</dbReference>
<dbReference type="SUPFAM" id="SSF54495">
    <property type="entry name" value="UBC-like"/>
    <property type="match status" value="1"/>
</dbReference>
<dbReference type="PROSITE" id="PS50127">
    <property type="entry name" value="UBC_2"/>
    <property type="match status" value="1"/>
</dbReference>
<keyword evidence="4" id="KW-1185">Reference proteome</keyword>
<dbReference type="AlphaFoldDB" id="A0A9W6BRP8"/>
<dbReference type="Pfam" id="PF00179">
    <property type="entry name" value="UQ_con"/>
    <property type="match status" value="1"/>
</dbReference>
<feature type="domain" description="UBC core" evidence="2">
    <location>
        <begin position="2"/>
        <end position="163"/>
    </location>
</feature>
<evidence type="ECO:0000256" key="1">
    <source>
        <dbReference type="SAM" id="MobiDB-lite"/>
    </source>
</evidence>
<feature type="compositionally biased region" description="Basic and acidic residues" evidence="1">
    <location>
        <begin position="7"/>
        <end position="19"/>
    </location>
</feature>
<dbReference type="InterPro" id="IPR016135">
    <property type="entry name" value="UBQ-conjugating_enzyme/RWD"/>
</dbReference>
<dbReference type="FunFam" id="3.10.110.10:FF:000108">
    <property type="entry name" value="Ubiquitin-conjugating enzyme family protein"/>
    <property type="match status" value="1"/>
</dbReference>
<dbReference type="Proteomes" id="UP001165080">
    <property type="component" value="Unassembled WGS sequence"/>
</dbReference>
<dbReference type="OrthoDB" id="6600758at2759"/>
<name>A0A9W6BRP8_9CHLO</name>
<comment type="caution">
    <text evidence="3">The sequence shown here is derived from an EMBL/GenBank/DDBJ whole genome shotgun (WGS) entry which is preliminary data.</text>
</comment>